<sequence length="354" mass="40648">MDLPLEVIQRVLIHCCPREVAEFSKTCRAANDLIHSPCDQYLWRHLYLAHPFDHPESVESDRIAAGVVAEAAVGGAEGVDYRRRLMDLVKAERAAAKDGYAAREGREALQALTRLLENLPVWPTSGDANHLHQPSYNARWLEDNLKEESGLLSSDSSNPITNTQEPYNKLEGAKARLRLCLFSSYKHNDEPGYFLTDEEESFFTHKRNRSRCFVYDLRNYSEKNRWGPFTTDNCVNWIHVEHLMNVVWMNLCDSPLLRMPRPKIGTESFRPHSSGGAHSPEDWAGVEGFWSRYVCFMDYRDLFSFNYQHEGGPTDPSFFEDRSFREATRLLEVKLELTDPSILDGLSFRPPKAS</sequence>
<dbReference type="EMBL" id="QPFP01000002">
    <property type="protein sequence ID" value="TEB39075.1"/>
    <property type="molecule type" value="Genomic_DNA"/>
</dbReference>
<feature type="domain" description="F-box" evidence="1">
    <location>
        <begin position="1"/>
        <end position="46"/>
    </location>
</feature>
<evidence type="ECO:0000259" key="1">
    <source>
        <dbReference type="PROSITE" id="PS50181"/>
    </source>
</evidence>
<comment type="caution">
    <text evidence="2">The sequence shown here is derived from an EMBL/GenBank/DDBJ whole genome shotgun (WGS) entry which is preliminary data.</text>
</comment>
<keyword evidence="3" id="KW-1185">Reference proteome</keyword>
<evidence type="ECO:0000313" key="3">
    <source>
        <dbReference type="Proteomes" id="UP000298030"/>
    </source>
</evidence>
<dbReference type="PROSITE" id="PS50181">
    <property type="entry name" value="FBOX"/>
    <property type="match status" value="1"/>
</dbReference>
<organism evidence="2 3">
    <name type="scientific">Coprinellus micaceus</name>
    <name type="common">Glistening ink-cap mushroom</name>
    <name type="synonym">Coprinus micaceus</name>
    <dbReference type="NCBI Taxonomy" id="71717"/>
    <lineage>
        <taxon>Eukaryota</taxon>
        <taxon>Fungi</taxon>
        <taxon>Dikarya</taxon>
        <taxon>Basidiomycota</taxon>
        <taxon>Agaricomycotina</taxon>
        <taxon>Agaricomycetes</taxon>
        <taxon>Agaricomycetidae</taxon>
        <taxon>Agaricales</taxon>
        <taxon>Agaricineae</taxon>
        <taxon>Psathyrellaceae</taxon>
        <taxon>Coprinellus</taxon>
    </lineage>
</organism>
<dbReference type="SUPFAM" id="SSF81383">
    <property type="entry name" value="F-box domain"/>
    <property type="match status" value="1"/>
</dbReference>
<dbReference type="Pfam" id="PF00646">
    <property type="entry name" value="F-box"/>
    <property type="match status" value="1"/>
</dbReference>
<dbReference type="InterPro" id="IPR001810">
    <property type="entry name" value="F-box_dom"/>
</dbReference>
<dbReference type="CDD" id="cd09917">
    <property type="entry name" value="F-box_SF"/>
    <property type="match status" value="1"/>
</dbReference>
<dbReference type="AlphaFoldDB" id="A0A4Y7TY29"/>
<evidence type="ECO:0000313" key="2">
    <source>
        <dbReference type="EMBL" id="TEB39075.1"/>
    </source>
</evidence>
<accession>A0A4Y7TY29</accession>
<dbReference type="Proteomes" id="UP000298030">
    <property type="component" value="Unassembled WGS sequence"/>
</dbReference>
<proteinExistence type="predicted"/>
<protein>
    <recommendedName>
        <fullName evidence="1">F-box domain-containing protein</fullName>
    </recommendedName>
</protein>
<gene>
    <name evidence="2" type="ORF">FA13DRAFT_1785337</name>
</gene>
<dbReference type="STRING" id="71717.A0A4Y7TY29"/>
<dbReference type="OrthoDB" id="3226064at2759"/>
<dbReference type="InterPro" id="IPR036047">
    <property type="entry name" value="F-box-like_dom_sf"/>
</dbReference>
<name>A0A4Y7TY29_COPMI</name>
<reference evidence="2 3" key="1">
    <citation type="journal article" date="2019" name="Nat. Ecol. Evol.">
        <title>Megaphylogeny resolves global patterns of mushroom evolution.</title>
        <authorList>
            <person name="Varga T."/>
            <person name="Krizsan K."/>
            <person name="Foldi C."/>
            <person name="Dima B."/>
            <person name="Sanchez-Garcia M."/>
            <person name="Sanchez-Ramirez S."/>
            <person name="Szollosi G.J."/>
            <person name="Szarkandi J.G."/>
            <person name="Papp V."/>
            <person name="Albert L."/>
            <person name="Andreopoulos W."/>
            <person name="Angelini C."/>
            <person name="Antonin V."/>
            <person name="Barry K.W."/>
            <person name="Bougher N.L."/>
            <person name="Buchanan P."/>
            <person name="Buyck B."/>
            <person name="Bense V."/>
            <person name="Catcheside P."/>
            <person name="Chovatia M."/>
            <person name="Cooper J."/>
            <person name="Damon W."/>
            <person name="Desjardin D."/>
            <person name="Finy P."/>
            <person name="Geml J."/>
            <person name="Haridas S."/>
            <person name="Hughes K."/>
            <person name="Justo A."/>
            <person name="Karasinski D."/>
            <person name="Kautmanova I."/>
            <person name="Kiss B."/>
            <person name="Kocsube S."/>
            <person name="Kotiranta H."/>
            <person name="LaButti K.M."/>
            <person name="Lechner B.E."/>
            <person name="Liimatainen K."/>
            <person name="Lipzen A."/>
            <person name="Lukacs Z."/>
            <person name="Mihaltcheva S."/>
            <person name="Morgado L.N."/>
            <person name="Niskanen T."/>
            <person name="Noordeloos M.E."/>
            <person name="Ohm R.A."/>
            <person name="Ortiz-Santana B."/>
            <person name="Ovrebo C."/>
            <person name="Racz N."/>
            <person name="Riley R."/>
            <person name="Savchenko A."/>
            <person name="Shiryaev A."/>
            <person name="Soop K."/>
            <person name="Spirin V."/>
            <person name="Szebenyi C."/>
            <person name="Tomsovsky M."/>
            <person name="Tulloss R.E."/>
            <person name="Uehling J."/>
            <person name="Grigoriev I.V."/>
            <person name="Vagvolgyi C."/>
            <person name="Papp T."/>
            <person name="Martin F.M."/>
            <person name="Miettinen O."/>
            <person name="Hibbett D.S."/>
            <person name="Nagy L.G."/>
        </authorList>
    </citation>
    <scope>NUCLEOTIDE SEQUENCE [LARGE SCALE GENOMIC DNA]</scope>
    <source>
        <strain evidence="2 3">FP101781</strain>
    </source>
</reference>